<dbReference type="EMBL" id="JABEQB010000008">
    <property type="protein sequence ID" value="NNG66386.1"/>
    <property type="molecule type" value="Genomic_DNA"/>
</dbReference>
<protein>
    <submittedName>
        <fullName evidence="2">Uncharacterized protein</fullName>
    </submittedName>
</protein>
<sequence>MNERGDINIVVLILALLLPITFLYSVDMTAYVSKTNMLKSAINRGIEAATMQVDPDSLATGNPLDYKIDPVLARQAFDKLFQLNAFLNNDFTPQSSSFLKTKPEILSFYVYDGGYGYPYTYYDSVTKNTVTFRYPSVYVAVKADIQGLFSTRTVIINRVSSAELLSKY</sequence>
<keyword evidence="1" id="KW-0472">Membrane</keyword>
<keyword evidence="1" id="KW-0812">Transmembrane</keyword>
<name>A0A7Y2PM84_9THEO</name>
<accession>A0A7Y2PM84</accession>
<dbReference type="AlphaFoldDB" id="A0A7Y2PM84"/>
<evidence type="ECO:0000256" key="1">
    <source>
        <dbReference type="SAM" id="Phobius"/>
    </source>
</evidence>
<evidence type="ECO:0000313" key="2">
    <source>
        <dbReference type="EMBL" id="NNG66386.1"/>
    </source>
</evidence>
<keyword evidence="1" id="KW-1133">Transmembrane helix</keyword>
<proteinExistence type="predicted"/>
<reference evidence="2 3" key="1">
    <citation type="submission" date="2020-04" db="EMBL/GenBank/DDBJ databases">
        <title>Draft genome sequence of Caldanaerobacter sunterraneus. strain 1523vc isolated from Griffin hot spring, Kamchatka, Russia.</title>
        <authorList>
            <person name="Toshchakov S.V."/>
            <person name="Podosokorskaya O.A."/>
            <person name="Kublanov I.V."/>
            <person name="Korzhenkov A."/>
            <person name="Patrushev M.V."/>
        </authorList>
    </citation>
    <scope>NUCLEOTIDE SEQUENCE [LARGE SCALE GENOMIC DNA]</scope>
    <source>
        <strain evidence="2 3">1523vc</strain>
    </source>
</reference>
<gene>
    <name evidence="2" type="ORF">HKI81_03925</name>
</gene>
<dbReference type="Proteomes" id="UP000529861">
    <property type="component" value="Unassembled WGS sequence"/>
</dbReference>
<evidence type="ECO:0000313" key="3">
    <source>
        <dbReference type="Proteomes" id="UP000529861"/>
    </source>
</evidence>
<feature type="transmembrane region" description="Helical" evidence="1">
    <location>
        <begin position="7"/>
        <end position="26"/>
    </location>
</feature>
<dbReference type="RefSeq" id="WP_170270584.1">
    <property type="nucleotide sequence ID" value="NZ_JABEQB010000008.1"/>
</dbReference>
<organism evidence="2 3">
    <name type="scientific">Caldanaerobacter subterraneus</name>
    <dbReference type="NCBI Taxonomy" id="911092"/>
    <lineage>
        <taxon>Bacteria</taxon>
        <taxon>Bacillati</taxon>
        <taxon>Bacillota</taxon>
        <taxon>Clostridia</taxon>
        <taxon>Thermoanaerobacterales</taxon>
        <taxon>Thermoanaerobacteraceae</taxon>
        <taxon>Caldanaerobacter</taxon>
    </lineage>
</organism>
<comment type="caution">
    <text evidence="2">The sequence shown here is derived from an EMBL/GenBank/DDBJ whole genome shotgun (WGS) entry which is preliminary data.</text>
</comment>